<evidence type="ECO:0000256" key="2">
    <source>
        <dbReference type="ARBA" id="ARBA00022692"/>
    </source>
</evidence>
<evidence type="ECO:0000256" key="4">
    <source>
        <dbReference type="ARBA" id="ARBA00023136"/>
    </source>
</evidence>
<dbReference type="EMBL" id="BSRI01000001">
    <property type="protein sequence ID" value="GLV55675.1"/>
    <property type="molecule type" value="Genomic_DNA"/>
</dbReference>
<comment type="caution">
    <text evidence="6">The sequence shown here is derived from an EMBL/GenBank/DDBJ whole genome shotgun (WGS) entry which is preliminary data.</text>
</comment>
<evidence type="ECO:0000313" key="6">
    <source>
        <dbReference type="EMBL" id="GLV55675.1"/>
    </source>
</evidence>
<feature type="transmembrane region" description="Helical" evidence="5">
    <location>
        <begin position="245"/>
        <end position="265"/>
    </location>
</feature>
<feature type="transmembrane region" description="Helical" evidence="5">
    <location>
        <begin position="66"/>
        <end position="96"/>
    </location>
</feature>
<dbReference type="Pfam" id="PF02361">
    <property type="entry name" value="CbiQ"/>
    <property type="match status" value="1"/>
</dbReference>
<feature type="transmembrane region" description="Helical" evidence="5">
    <location>
        <begin position="20"/>
        <end position="45"/>
    </location>
</feature>
<protein>
    <submittedName>
        <fullName evidence="6">Energy-coupling factor transporter transmembrane protein EcfT</fullName>
    </submittedName>
</protein>
<feature type="transmembrane region" description="Helical" evidence="5">
    <location>
        <begin position="108"/>
        <end position="128"/>
    </location>
</feature>
<gene>
    <name evidence="6" type="ORF">KDH_25190</name>
</gene>
<feature type="transmembrane region" description="Helical" evidence="5">
    <location>
        <begin position="301"/>
        <end position="321"/>
    </location>
</feature>
<keyword evidence="4 5" id="KW-0472">Membrane</keyword>
<evidence type="ECO:0000256" key="5">
    <source>
        <dbReference type="SAM" id="Phobius"/>
    </source>
</evidence>
<accession>A0ABQ6FQU2</accession>
<dbReference type="PANTHER" id="PTHR33514">
    <property type="entry name" value="PROTEIN ABCI12, CHLOROPLASTIC"/>
    <property type="match status" value="1"/>
</dbReference>
<proteinExistence type="predicted"/>
<sequence>MIPWLSQFFSHTLVGQTILGYLLMFVVPLSLPILFVALIGAKGLRHMFSYEPRPSVIHRLDPRIKVLYPFIIGILSVLLNWNFVYALLIFTLIPWILVRPSATRVRVVLTMVFTPAVGLIWSQGMFYVTSHSVTHLFYTFPPTLSWVGTPGLSTDGLLYGLQQAGRVIVALSASLILLLTTTPAEIIWAFYKFRMPAAVGLAFTVALRFLPQLIERTTVLLQVLQLRGYDLSRPRWWEVADWPGYITRVVIAIPTITVPLLIGSLRSTSVTAMVVDARAFGTKRERTSLHEYHLTTGDYCAVAVLTLVSVLTLVLILLHIANRQA</sequence>
<keyword evidence="2 5" id="KW-0812">Transmembrane</keyword>
<comment type="subcellular location">
    <subcellularLocation>
        <location evidence="1">Membrane</location>
        <topology evidence="1">Multi-pass membrane protein</topology>
    </subcellularLocation>
</comment>
<evidence type="ECO:0000313" key="7">
    <source>
        <dbReference type="Proteomes" id="UP001344906"/>
    </source>
</evidence>
<dbReference type="PANTHER" id="PTHR33514:SF13">
    <property type="entry name" value="PROTEIN ABCI12, CHLOROPLASTIC"/>
    <property type="match status" value="1"/>
</dbReference>
<keyword evidence="3 5" id="KW-1133">Transmembrane helix</keyword>
<evidence type="ECO:0000256" key="1">
    <source>
        <dbReference type="ARBA" id="ARBA00004141"/>
    </source>
</evidence>
<evidence type="ECO:0000256" key="3">
    <source>
        <dbReference type="ARBA" id="ARBA00022989"/>
    </source>
</evidence>
<dbReference type="CDD" id="cd16914">
    <property type="entry name" value="EcfT"/>
    <property type="match status" value="1"/>
</dbReference>
<feature type="transmembrane region" description="Helical" evidence="5">
    <location>
        <begin position="167"/>
        <end position="191"/>
    </location>
</feature>
<name>A0ABQ6FQU2_9CHLR</name>
<organism evidence="6 7">
    <name type="scientific">Dictyobacter halimunensis</name>
    <dbReference type="NCBI Taxonomy" id="3026934"/>
    <lineage>
        <taxon>Bacteria</taxon>
        <taxon>Bacillati</taxon>
        <taxon>Chloroflexota</taxon>
        <taxon>Ktedonobacteria</taxon>
        <taxon>Ktedonobacterales</taxon>
        <taxon>Dictyobacteraceae</taxon>
        <taxon>Dictyobacter</taxon>
    </lineage>
</organism>
<reference evidence="6 7" key="1">
    <citation type="submission" date="2023-02" db="EMBL/GenBank/DDBJ databases">
        <title>Dictyobacter halimunensis sp. nov., a new member of the class Ktedonobacteria from forest soil in a geothermal area.</title>
        <authorList>
            <person name="Rachmania M.K."/>
            <person name="Ningsih F."/>
            <person name="Sakai Y."/>
            <person name="Yabe S."/>
            <person name="Yokota A."/>
            <person name="Sjamsuridzal W."/>
        </authorList>
    </citation>
    <scope>NUCLEOTIDE SEQUENCE [LARGE SCALE GENOMIC DNA]</scope>
    <source>
        <strain evidence="6 7">S3.2.2.5</strain>
    </source>
</reference>
<dbReference type="RefSeq" id="WP_338250227.1">
    <property type="nucleotide sequence ID" value="NZ_BSRI01000001.1"/>
</dbReference>
<keyword evidence="7" id="KW-1185">Reference proteome</keyword>
<dbReference type="Proteomes" id="UP001344906">
    <property type="component" value="Unassembled WGS sequence"/>
</dbReference>
<dbReference type="InterPro" id="IPR003339">
    <property type="entry name" value="ABC/ECF_trnsptr_transmembrane"/>
</dbReference>